<dbReference type="EMBL" id="MIGB01000055">
    <property type="protein sequence ID" value="OSY35210.1"/>
    <property type="molecule type" value="Genomic_DNA"/>
</dbReference>
<sequence length="176" mass="18299">MGAVEHRTNTQDTGTATARQGVGGAVEVMGMVLRVAGPVACRVDMQFAGTPERQLGLSMGTVLIYLRSHYTALKIARAWSSAAPLAASLAPVLTGSRRGVMAPTGPWSTATMVRLNGSPSVTGGLIEPVAGTEATRMLRMRVGPLVWELCDGAAFAATVKGWKLAADMLAVDSDDT</sequence>
<comment type="caution">
    <text evidence="1">The sequence shown here is derived from an EMBL/GenBank/DDBJ whole genome shotgun (WGS) entry which is preliminary data.</text>
</comment>
<evidence type="ECO:0000313" key="2">
    <source>
        <dbReference type="Proteomes" id="UP000194360"/>
    </source>
</evidence>
<dbReference type="OrthoDB" id="3575936at2"/>
<proteinExistence type="predicted"/>
<dbReference type="RefSeq" id="WP_085916254.1">
    <property type="nucleotide sequence ID" value="NZ_AP018920.1"/>
</dbReference>
<keyword evidence="2" id="KW-1185">Reference proteome</keyword>
<name>A0A1Y2MIY9_PSEAH</name>
<organism evidence="1 2">
    <name type="scientific">Pseudonocardia autotrophica</name>
    <name type="common">Amycolata autotrophica</name>
    <name type="synonym">Nocardia autotrophica</name>
    <dbReference type="NCBI Taxonomy" id="2074"/>
    <lineage>
        <taxon>Bacteria</taxon>
        <taxon>Bacillati</taxon>
        <taxon>Actinomycetota</taxon>
        <taxon>Actinomycetes</taxon>
        <taxon>Pseudonocardiales</taxon>
        <taxon>Pseudonocardiaceae</taxon>
        <taxon>Pseudonocardia</taxon>
    </lineage>
</organism>
<dbReference type="AlphaFoldDB" id="A0A1Y2MIY9"/>
<reference evidence="1 2" key="1">
    <citation type="submission" date="2016-09" db="EMBL/GenBank/DDBJ databases">
        <title>Pseudonocardia autotrophica DSM535, a candidate organism with high potential of specific P450 cytochromes.</title>
        <authorList>
            <person name="Grumaz C."/>
            <person name="Vainshtein Y."/>
            <person name="Kirstahler P."/>
            <person name="Sohn K."/>
        </authorList>
    </citation>
    <scope>NUCLEOTIDE SEQUENCE [LARGE SCALE GENOMIC DNA]</scope>
    <source>
        <strain evidence="1 2">DSM 535</strain>
    </source>
</reference>
<accession>A0A1Y2MIY9</accession>
<gene>
    <name evidence="1" type="ORF">BG845_06184</name>
</gene>
<evidence type="ECO:0000313" key="1">
    <source>
        <dbReference type="EMBL" id="OSY35210.1"/>
    </source>
</evidence>
<dbReference type="Proteomes" id="UP000194360">
    <property type="component" value="Unassembled WGS sequence"/>
</dbReference>
<protein>
    <submittedName>
        <fullName evidence="1">Uncharacterized protein</fullName>
    </submittedName>
</protein>